<reference evidence="8 9" key="1">
    <citation type="journal article" date="2010" name="Cell">
        <title>The genome of Naegleria gruberi illuminates early eukaryotic versatility.</title>
        <authorList>
            <person name="Fritz-Laylin L.K."/>
            <person name="Prochnik S.E."/>
            <person name="Ginger M.L."/>
            <person name="Dacks J.B."/>
            <person name="Carpenter M.L."/>
            <person name="Field M.C."/>
            <person name="Kuo A."/>
            <person name="Paredez A."/>
            <person name="Chapman J."/>
            <person name="Pham J."/>
            <person name="Shu S."/>
            <person name="Neupane R."/>
            <person name="Cipriano M."/>
            <person name="Mancuso J."/>
            <person name="Tu H."/>
            <person name="Salamov A."/>
            <person name="Lindquist E."/>
            <person name="Shapiro H."/>
            <person name="Lucas S."/>
            <person name="Grigoriev I.V."/>
            <person name="Cande W.Z."/>
            <person name="Fulton C."/>
            <person name="Rokhsar D.S."/>
            <person name="Dawson S.C."/>
        </authorList>
    </citation>
    <scope>NUCLEOTIDE SEQUENCE [LARGE SCALE GENOMIC DNA]</scope>
    <source>
        <strain evidence="8 9">NEG-M</strain>
    </source>
</reference>
<dbReference type="VEuPathDB" id="AmoebaDB:NAEGRDRAFT_71612"/>
<dbReference type="RefSeq" id="XP_002673361.1">
    <property type="nucleotide sequence ID" value="XM_002673315.1"/>
</dbReference>
<evidence type="ECO:0000256" key="2">
    <source>
        <dbReference type="ARBA" id="ARBA00022692"/>
    </source>
</evidence>
<evidence type="ECO:0000313" key="9">
    <source>
        <dbReference type="Proteomes" id="UP000006671"/>
    </source>
</evidence>
<evidence type="ECO:0000256" key="6">
    <source>
        <dbReference type="SAM" id="MobiDB-lite"/>
    </source>
</evidence>
<organism evidence="9">
    <name type="scientific">Naegleria gruberi</name>
    <name type="common">Amoeba</name>
    <dbReference type="NCBI Taxonomy" id="5762"/>
    <lineage>
        <taxon>Eukaryota</taxon>
        <taxon>Discoba</taxon>
        <taxon>Heterolobosea</taxon>
        <taxon>Tetramitia</taxon>
        <taxon>Eutetramitia</taxon>
        <taxon>Vahlkampfiidae</taxon>
        <taxon>Naegleria</taxon>
    </lineage>
</organism>
<feature type="region of interest" description="Disordered" evidence="6">
    <location>
        <begin position="62"/>
        <end position="90"/>
    </location>
</feature>
<feature type="compositionally biased region" description="Polar residues" evidence="6">
    <location>
        <begin position="154"/>
        <end position="166"/>
    </location>
</feature>
<dbReference type="InterPro" id="IPR000292">
    <property type="entry name" value="For/NO2_transpt"/>
</dbReference>
<sequence>MVEFTLSHPNSSTTSLPNHQHHRAMMTSQSSFQSTSTSNHDDLELGHRPQLRVAESEIFDQHLYPPNDDSSSADHSPTPTTLVDGDDQPTRLLNGTSINTTNTTNTATGGGCASTTIKSSTNNYGSTTNSTSNVIKNVNNTNTTNGNSTTLTTKGRSSSIAKQQPATPLTRKAAIKQYFQRKYLSFEHHLVSRSAKHRDSEYRSQLELITAIDEHCDSVLHTYSSFRMFILSLMGGIYVSIATLLTGLISSDISSKAMQKFMTGIAFVGGFTMIIFSKSILFTEVNISVSVHLFKNDLIGIIRRSVYWVIKGIFSCFKNHLHIKIRRPHKSIKLITLLNSIKLWSISIVGNILGTVMMSAVLGACFSWYDSQSMVQYLSALTKHKLDIFIERGASGWFSCLLSGMVANFMIGVASLLCTAGTTIIGKILALFFPIIAFAALGVQHAPANVGYFSHIFIWDSMYGNTTNLTITPEINYVMNSVEWYDGLAWNLIPAAIGNALGGFFLAFVFVFVFIK</sequence>
<feature type="compositionally biased region" description="Low complexity" evidence="6">
    <location>
        <begin position="139"/>
        <end position="153"/>
    </location>
</feature>
<accession>D2VRK0</accession>
<keyword evidence="2 7" id="KW-0812">Transmembrane</keyword>
<feature type="transmembrane region" description="Helical" evidence="7">
    <location>
        <begin position="228"/>
        <end position="249"/>
    </location>
</feature>
<feature type="transmembrane region" description="Helical" evidence="7">
    <location>
        <begin position="424"/>
        <end position="443"/>
    </location>
</feature>
<keyword evidence="9" id="KW-1185">Reference proteome</keyword>
<dbReference type="Pfam" id="PF01226">
    <property type="entry name" value="Form_Nir_trans"/>
    <property type="match status" value="2"/>
</dbReference>
<feature type="region of interest" description="Disordered" evidence="6">
    <location>
        <begin position="1"/>
        <end position="43"/>
    </location>
</feature>
<evidence type="ECO:0000256" key="4">
    <source>
        <dbReference type="ARBA" id="ARBA00023136"/>
    </source>
</evidence>
<feature type="compositionally biased region" description="Polar residues" evidence="6">
    <location>
        <begin position="7"/>
        <end position="18"/>
    </location>
</feature>
<gene>
    <name evidence="8" type="ORF">NAEGRDRAFT_71612</name>
</gene>
<feature type="transmembrane region" description="Helical" evidence="7">
    <location>
        <begin position="488"/>
        <end position="515"/>
    </location>
</feature>
<feature type="transmembrane region" description="Helical" evidence="7">
    <location>
        <begin position="261"/>
        <end position="281"/>
    </location>
</feature>
<feature type="compositionally biased region" description="Polar residues" evidence="6">
    <location>
        <begin position="68"/>
        <end position="81"/>
    </location>
</feature>
<dbReference type="KEGG" id="ngr:NAEGRDRAFT_71612"/>
<feature type="transmembrane region" description="Helical" evidence="7">
    <location>
        <begin position="341"/>
        <end position="369"/>
    </location>
</feature>
<evidence type="ECO:0000256" key="1">
    <source>
        <dbReference type="ARBA" id="ARBA00004141"/>
    </source>
</evidence>
<dbReference type="AlphaFoldDB" id="D2VRK0"/>
<feature type="compositionally biased region" description="Low complexity" evidence="6">
    <location>
        <begin position="27"/>
        <end position="38"/>
    </location>
</feature>
<dbReference type="GO" id="GO:0015513">
    <property type="term" value="F:high-affinity secondary active nitrite transmembrane transporter activity"/>
    <property type="evidence" value="ECO:0007669"/>
    <property type="project" value="TreeGrafter"/>
</dbReference>
<feature type="transmembrane region" description="Helical" evidence="7">
    <location>
        <begin position="396"/>
        <end position="417"/>
    </location>
</feature>
<dbReference type="STRING" id="5762.D2VRK0"/>
<evidence type="ECO:0000256" key="3">
    <source>
        <dbReference type="ARBA" id="ARBA00022989"/>
    </source>
</evidence>
<dbReference type="PANTHER" id="PTHR30520:SF6">
    <property type="entry name" value="FORMATE_NITRATE FAMILY TRANSPORTER (EUROFUNG)"/>
    <property type="match status" value="1"/>
</dbReference>
<protein>
    <submittedName>
        <fullName evidence="8">Predicted protein</fullName>
    </submittedName>
</protein>
<evidence type="ECO:0000313" key="8">
    <source>
        <dbReference type="EMBL" id="EFC40617.1"/>
    </source>
</evidence>
<dbReference type="InterPro" id="IPR023271">
    <property type="entry name" value="Aquaporin-like"/>
</dbReference>
<dbReference type="GO" id="GO:0015707">
    <property type="term" value="P:nitrite transport"/>
    <property type="evidence" value="ECO:0007669"/>
    <property type="project" value="TreeGrafter"/>
</dbReference>
<keyword evidence="4 7" id="KW-0472">Membrane</keyword>
<dbReference type="Proteomes" id="UP000006671">
    <property type="component" value="Unassembled WGS sequence"/>
</dbReference>
<dbReference type="EMBL" id="GG738891">
    <property type="protein sequence ID" value="EFC40617.1"/>
    <property type="molecule type" value="Genomic_DNA"/>
</dbReference>
<feature type="transmembrane region" description="Helical" evidence="7">
    <location>
        <begin position="301"/>
        <end position="321"/>
    </location>
</feature>
<dbReference type="InParanoid" id="D2VRK0"/>
<evidence type="ECO:0000256" key="5">
    <source>
        <dbReference type="ARBA" id="ARBA00049660"/>
    </source>
</evidence>
<name>D2VRK0_NAEGR</name>
<comment type="similarity">
    <text evidence="5">Belongs to the FNT transporter (TC 1.A.16) family.</text>
</comment>
<dbReference type="PANTHER" id="PTHR30520">
    <property type="entry name" value="FORMATE TRANSPORTER-RELATED"/>
    <property type="match status" value="1"/>
</dbReference>
<feature type="region of interest" description="Disordered" evidence="6">
    <location>
        <begin position="139"/>
        <end position="166"/>
    </location>
</feature>
<dbReference type="GeneID" id="8854959"/>
<dbReference type="Gene3D" id="1.20.1080.10">
    <property type="entry name" value="Glycerol uptake facilitator protein"/>
    <property type="match status" value="2"/>
</dbReference>
<dbReference type="OrthoDB" id="10263266at2759"/>
<comment type="subcellular location">
    <subcellularLocation>
        <location evidence="1">Membrane</location>
        <topology evidence="1">Multi-pass membrane protein</topology>
    </subcellularLocation>
</comment>
<proteinExistence type="inferred from homology"/>
<evidence type="ECO:0000256" key="7">
    <source>
        <dbReference type="SAM" id="Phobius"/>
    </source>
</evidence>
<keyword evidence="3 7" id="KW-1133">Transmembrane helix</keyword>
<dbReference type="GO" id="GO:0005886">
    <property type="term" value="C:plasma membrane"/>
    <property type="evidence" value="ECO:0007669"/>
    <property type="project" value="TreeGrafter"/>
</dbReference>